<proteinExistence type="predicted"/>
<organism evidence="1 2">
    <name type="scientific">Mytilus galloprovincialis</name>
    <name type="common">Mediterranean mussel</name>
    <dbReference type="NCBI Taxonomy" id="29158"/>
    <lineage>
        <taxon>Eukaryota</taxon>
        <taxon>Metazoa</taxon>
        <taxon>Spiralia</taxon>
        <taxon>Lophotrochozoa</taxon>
        <taxon>Mollusca</taxon>
        <taxon>Bivalvia</taxon>
        <taxon>Autobranchia</taxon>
        <taxon>Pteriomorphia</taxon>
        <taxon>Mytilida</taxon>
        <taxon>Mytiloidea</taxon>
        <taxon>Mytilidae</taxon>
        <taxon>Mytilinae</taxon>
        <taxon>Mytilus</taxon>
    </lineage>
</organism>
<evidence type="ECO:0000313" key="2">
    <source>
        <dbReference type="Proteomes" id="UP000266721"/>
    </source>
</evidence>
<dbReference type="SMR" id="A0A3L5TU71"/>
<dbReference type="EMBL" id="KV582934">
    <property type="protein sequence ID" value="OPL33454.1"/>
    <property type="molecule type" value="Genomic_DNA"/>
</dbReference>
<dbReference type="Gene3D" id="2.170.15.10">
    <property type="entry name" value="Proaerolysin, chain A, domain 3"/>
    <property type="match status" value="1"/>
</dbReference>
<dbReference type="SUPFAM" id="SSF56973">
    <property type="entry name" value="Aerolisin/ETX pore-forming domain"/>
    <property type="match status" value="1"/>
</dbReference>
<accession>A0A3L5TU71</accession>
<comment type="caution">
    <text evidence="1">The sequence shown here is derived from an EMBL/GenBank/DDBJ whole genome shotgun (WGS) entry which is preliminary data.</text>
</comment>
<dbReference type="PANTHER" id="PTHR39369">
    <property type="entry name" value="LIN-24 (TWENTY-FOUR) LIKE"/>
    <property type="match status" value="1"/>
</dbReference>
<dbReference type="PANTHER" id="PTHR39369:SF6">
    <property type="entry name" value="LIN-24 (TWENTY-FOUR) LIKE"/>
    <property type="match status" value="1"/>
</dbReference>
<dbReference type="AlphaFoldDB" id="A0A3L5TU71"/>
<feature type="non-terminal residue" evidence="1">
    <location>
        <position position="1"/>
    </location>
</feature>
<gene>
    <name evidence="1" type="ORF">AM593_01137</name>
</gene>
<dbReference type="CDD" id="cd20237">
    <property type="entry name" value="PFM_LIN24-like"/>
    <property type="match status" value="1"/>
</dbReference>
<protein>
    <submittedName>
        <fullName evidence="1">Uncharacterized protein</fullName>
    </submittedName>
</protein>
<dbReference type="Proteomes" id="UP000266721">
    <property type="component" value="Unassembled WGS sequence"/>
</dbReference>
<keyword evidence="2" id="KW-1185">Reference proteome</keyword>
<name>A0A3L5TU71_MYTGA</name>
<sequence>MKIEEIKKQEGYVPLIITILDLRQTDKNILDLDKLVKKRAWALYQEHTRRCLPRKKEKLDLVLDWSRVKFIPDEPKFEDFNVGGKDADAVHIIFKTVFENKSKVEQQHTLRAERQTSSSCKSCLTKGYTMGFDVGLSLSAPGDIANAAVGYSKGFSLENAIENSEEKSLTWVAEGCLRVPATSTITASMQIKERQSEFSFVTWVAVKGIVKGTFYNQKQQSMYTCTLNMRTIIFEEIPKEMRKKENGIYFIKIEGRCKFKYGIEQEIKIS</sequence>
<reference evidence="1 2" key="1">
    <citation type="journal article" date="2016" name="PLoS ONE">
        <title>A First Insight into the Genome of the Filter-Feeder Mussel Mytilus galloprovincialis.</title>
        <authorList>
            <person name="Murgarella M."/>
            <person name="Puiu D."/>
            <person name="Novoa B."/>
            <person name="Figueras A."/>
            <person name="Posada D."/>
            <person name="Canchaya C."/>
        </authorList>
    </citation>
    <scope>NUCLEOTIDE SEQUENCE [LARGE SCALE GENOMIC DNA]</scope>
    <source>
        <tissue evidence="1">Muscle</tissue>
    </source>
</reference>
<evidence type="ECO:0000313" key="1">
    <source>
        <dbReference type="EMBL" id="OPL33454.1"/>
    </source>
</evidence>